<accession>A0ABX7I5A8</accession>
<dbReference type="PROSITE" id="PS51175">
    <property type="entry name" value="CBM6"/>
    <property type="match status" value="1"/>
</dbReference>
<dbReference type="InterPro" id="IPR005084">
    <property type="entry name" value="CBM6"/>
</dbReference>
<dbReference type="Gene3D" id="2.60.120.560">
    <property type="entry name" value="Exo-inulinase, domain 1"/>
    <property type="match status" value="1"/>
</dbReference>
<name>A0ABX7I5A8_9BACT</name>
<evidence type="ECO:0000256" key="1">
    <source>
        <dbReference type="SAM" id="SignalP"/>
    </source>
</evidence>
<dbReference type="Gene3D" id="2.60.120.260">
    <property type="entry name" value="Galactose-binding domain-like"/>
    <property type="match status" value="1"/>
</dbReference>
<feature type="domain" description="CBM6" evidence="2">
    <location>
        <begin position="386"/>
        <end position="508"/>
    </location>
</feature>
<feature type="signal peptide" evidence="1">
    <location>
        <begin position="1"/>
        <end position="32"/>
    </location>
</feature>
<dbReference type="EMBL" id="CP056775">
    <property type="protein sequence ID" value="QRR00672.1"/>
    <property type="molecule type" value="Genomic_DNA"/>
</dbReference>
<dbReference type="InterPro" id="IPR008979">
    <property type="entry name" value="Galactose-bd-like_sf"/>
</dbReference>
<dbReference type="Pfam" id="PF03422">
    <property type="entry name" value="CBM_6"/>
    <property type="match status" value="1"/>
</dbReference>
<dbReference type="SUPFAM" id="SSF49785">
    <property type="entry name" value="Galactose-binding domain-like"/>
    <property type="match status" value="1"/>
</dbReference>
<dbReference type="Proteomes" id="UP000612680">
    <property type="component" value="Chromosome"/>
</dbReference>
<dbReference type="InterPro" id="IPR026444">
    <property type="entry name" value="Secre_tail"/>
</dbReference>
<keyword evidence="4" id="KW-1185">Reference proteome</keyword>
<protein>
    <submittedName>
        <fullName evidence="3">T9SS type A sorting domain-containing protein</fullName>
    </submittedName>
</protein>
<sequence length="620" mass="68247">MKKILQFSPAFYRHYQCVLALLCTLAISTTHAAELPFRDDFDRTKLGEDWIADENWSVVSGSAYNPNDYGSLLTSGSFNASSYVIETSVKGLSGSYWREFRLLFGQASTSSSRAYVLSYSPDSGGQLILGRSTDNVYYPERLDAVSIFPALEDARWYKFKISRYRSGLIQVFLDKGDGYSKFPILEAIDQTYSQLGHFGWMVSTQTAGLDFFVGWIDARAPQSEKPAVPEKPGEDDLITQVSAVSGRPYPVAKLRNGAKVYSDRDYQVTSVPSYMQGASFIQTSMEDKSQTPDAWLTTFMKKQVIVYVAYDSRATVLPAWLQGWHKTGDVIGTSDAALKSLDVYSKETEFWDIYPRPFILGANLGLPAQGAKANYLVAAVEQPTGLNLEAEDATLSGVVKANDHSFYTGSGFADFINKNNDYIEWNVQIGSPGTYSVGFKFANASTPRTLALSVDGVPSGNLTFITLTSWDSWAFYSATRIFLKPGTHKIRVAANGTSGPNIDYLSLSFFSADPADAYKGALARIAGPEFIPAVRQEEAAMAYPNPFQQQTTISYHLPEPGKVKLAVYSTDGKMQQVLVDAVQDAGRHEVEFKAGSLATGLYLYQLTHGQSITVGKVLKH</sequence>
<keyword evidence="1" id="KW-0732">Signal</keyword>
<dbReference type="Pfam" id="PF18962">
    <property type="entry name" value="Por_Secre_tail"/>
    <property type="match status" value="1"/>
</dbReference>
<evidence type="ECO:0000259" key="2">
    <source>
        <dbReference type="PROSITE" id="PS51175"/>
    </source>
</evidence>
<dbReference type="RefSeq" id="WP_204662042.1">
    <property type="nucleotide sequence ID" value="NZ_CP056775.1"/>
</dbReference>
<feature type="chain" id="PRO_5047466991" evidence="1">
    <location>
        <begin position="33"/>
        <end position="620"/>
    </location>
</feature>
<evidence type="ECO:0000313" key="3">
    <source>
        <dbReference type="EMBL" id="QRR00672.1"/>
    </source>
</evidence>
<proteinExistence type="predicted"/>
<dbReference type="CDD" id="cd04082">
    <property type="entry name" value="CBM35_pectate_lyase-like"/>
    <property type="match status" value="1"/>
</dbReference>
<organism evidence="3 4">
    <name type="scientific">Dyadobacter sandarakinus</name>
    <dbReference type="NCBI Taxonomy" id="2747268"/>
    <lineage>
        <taxon>Bacteria</taxon>
        <taxon>Pseudomonadati</taxon>
        <taxon>Bacteroidota</taxon>
        <taxon>Cytophagia</taxon>
        <taxon>Cytophagales</taxon>
        <taxon>Spirosomataceae</taxon>
        <taxon>Dyadobacter</taxon>
    </lineage>
</organism>
<gene>
    <name evidence="3" type="ORF">HWI92_07010</name>
</gene>
<dbReference type="NCBIfam" id="TIGR04183">
    <property type="entry name" value="Por_Secre_tail"/>
    <property type="match status" value="1"/>
</dbReference>
<reference evidence="3 4" key="1">
    <citation type="submission" date="2020-06" db="EMBL/GenBank/DDBJ databases">
        <title>Dyadobacter sandarakinus sp. nov., isolated from the soil of the Arctic Yellow River Station.</title>
        <authorList>
            <person name="Zhang Y."/>
            <person name="Peng F."/>
        </authorList>
    </citation>
    <scope>NUCLEOTIDE SEQUENCE [LARGE SCALE GENOMIC DNA]</scope>
    <source>
        <strain evidence="3 4">Q3-56</strain>
    </source>
</reference>
<evidence type="ECO:0000313" key="4">
    <source>
        <dbReference type="Proteomes" id="UP000612680"/>
    </source>
</evidence>